<keyword evidence="2" id="KW-1185">Reference proteome</keyword>
<dbReference type="AlphaFoldDB" id="A0A5A7QBY2"/>
<dbReference type="GO" id="GO:0016740">
    <property type="term" value="F:transferase activity"/>
    <property type="evidence" value="ECO:0007669"/>
    <property type="project" value="UniProtKB-KW"/>
</dbReference>
<name>A0A5A7QBY2_STRAF</name>
<dbReference type="EMBL" id="BKCP01006371">
    <property type="protein sequence ID" value="GER42498.1"/>
    <property type="molecule type" value="Genomic_DNA"/>
</dbReference>
<dbReference type="Proteomes" id="UP000325081">
    <property type="component" value="Unassembled WGS sequence"/>
</dbReference>
<accession>A0A5A7QBY2</accession>
<gene>
    <name evidence="1" type="ORF">STAS_19292</name>
</gene>
<keyword evidence="1" id="KW-0808">Transferase</keyword>
<organism evidence="1 2">
    <name type="scientific">Striga asiatica</name>
    <name type="common">Asiatic witchweed</name>
    <name type="synonym">Buchnera asiatica</name>
    <dbReference type="NCBI Taxonomy" id="4170"/>
    <lineage>
        <taxon>Eukaryota</taxon>
        <taxon>Viridiplantae</taxon>
        <taxon>Streptophyta</taxon>
        <taxon>Embryophyta</taxon>
        <taxon>Tracheophyta</taxon>
        <taxon>Spermatophyta</taxon>
        <taxon>Magnoliopsida</taxon>
        <taxon>eudicotyledons</taxon>
        <taxon>Gunneridae</taxon>
        <taxon>Pentapetalae</taxon>
        <taxon>asterids</taxon>
        <taxon>lamiids</taxon>
        <taxon>Lamiales</taxon>
        <taxon>Orobanchaceae</taxon>
        <taxon>Buchnereae</taxon>
        <taxon>Striga</taxon>
    </lineage>
</organism>
<proteinExistence type="predicted"/>
<sequence>MDVDTRESRSLVGGRGSLFAFSSEICLAVGRGLGTVAGKRRLKRPENESPYRAEFAESDEIWERIFGFLVSDLIDKRRDLGKLSRITAALIWVERETRDWD</sequence>
<comment type="caution">
    <text evidence="1">The sequence shown here is derived from an EMBL/GenBank/DDBJ whole genome shotgun (WGS) entry which is preliminary data.</text>
</comment>
<reference evidence="2" key="1">
    <citation type="journal article" date="2019" name="Curr. Biol.">
        <title>Genome Sequence of Striga asiatica Provides Insight into the Evolution of Plant Parasitism.</title>
        <authorList>
            <person name="Yoshida S."/>
            <person name="Kim S."/>
            <person name="Wafula E.K."/>
            <person name="Tanskanen J."/>
            <person name="Kim Y.M."/>
            <person name="Honaas L."/>
            <person name="Yang Z."/>
            <person name="Spallek T."/>
            <person name="Conn C.E."/>
            <person name="Ichihashi Y."/>
            <person name="Cheong K."/>
            <person name="Cui S."/>
            <person name="Der J.P."/>
            <person name="Gundlach H."/>
            <person name="Jiao Y."/>
            <person name="Hori C."/>
            <person name="Ishida J.K."/>
            <person name="Kasahara H."/>
            <person name="Kiba T."/>
            <person name="Kim M.S."/>
            <person name="Koo N."/>
            <person name="Laohavisit A."/>
            <person name="Lee Y.H."/>
            <person name="Lumba S."/>
            <person name="McCourt P."/>
            <person name="Mortimer J.C."/>
            <person name="Mutuku J.M."/>
            <person name="Nomura T."/>
            <person name="Sasaki-Sekimoto Y."/>
            <person name="Seto Y."/>
            <person name="Wang Y."/>
            <person name="Wakatake T."/>
            <person name="Sakakibara H."/>
            <person name="Demura T."/>
            <person name="Yamaguchi S."/>
            <person name="Yoneyama K."/>
            <person name="Manabe R.I."/>
            <person name="Nelson D.C."/>
            <person name="Schulman A.H."/>
            <person name="Timko M.P."/>
            <person name="dePamphilis C.W."/>
            <person name="Choi D."/>
            <person name="Shirasu K."/>
        </authorList>
    </citation>
    <scope>NUCLEOTIDE SEQUENCE [LARGE SCALE GENOMIC DNA]</scope>
    <source>
        <strain evidence="2">cv. UVA1</strain>
    </source>
</reference>
<protein>
    <submittedName>
        <fullName evidence="1">Acetyl-coenzyme A carboxylase carboxyltransferase subunit beta</fullName>
    </submittedName>
</protein>
<evidence type="ECO:0000313" key="1">
    <source>
        <dbReference type="EMBL" id="GER42498.1"/>
    </source>
</evidence>
<evidence type="ECO:0000313" key="2">
    <source>
        <dbReference type="Proteomes" id="UP000325081"/>
    </source>
</evidence>